<reference evidence="2" key="1">
    <citation type="journal article" date="2011" name="Genome Res.">
        <title>Phylogeny-wide analysis of social amoeba genomes highlights ancient origins for complex intercellular communication.</title>
        <authorList>
            <person name="Heidel A.J."/>
            <person name="Lawal H.M."/>
            <person name="Felder M."/>
            <person name="Schilde C."/>
            <person name="Helps N.R."/>
            <person name="Tunggal B."/>
            <person name="Rivero F."/>
            <person name="John U."/>
            <person name="Schleicher M."/>
            <person name="Eichinger L."/>
            <person name="Platzer M."/>
            <person name="Noegel A.A."/>
            <person name="Schaap P."/>
            <person name="Gloeckner G."/>
        </authorList>
    </citation>
    <scope>NUCLEOTIDE SEQUENCE [LARGE SCALE GENOMIC DNA]</scope>
    <source>
        <strain evidence="2">SH3</strain>
    </source>
</reference>
<proteinExistence type="predicted"/>
<sequence length="170" mass="20068">MYYGWEEEQPTDTIPFEKLISRKLKSTFLYYCSILEDDTHQDDDDGSHHLSDLRKPLSQDHYYLLNVLKSNKEFGKTLIDSKFYENMDLVKGKENRYEYLMRAIDSAPFDNRFYQIDRIGKVNLNSPLDSLQATRENYALIKNRILMKRSNIPSFKLKAEKFPSSSSQQS</sequence>
<name>F4Q9H5_CACFS</name>
<keyword evidence="2" id="KW-1185">Reference proteome</keyword>
<dbReference type="OrthoDB" id="6513042at2759"/>
<dbReference type="EMBL" id="GL883026">
    <property type="protein sequence ID" value="EGG15344.1"/>
    <property type="molecule type" value="Genomic_DNA"/>
</dbReference>
<dbReference type="KEGG" id="dfa:DFA_10178"/>
<dbReference type="AlphaFoldDB" id="F4Q9H5"/>
<evidence type="ECO:0000313" key="1">
    <source>
        <dbReference type="EMBL" id="EGG15344.1"/>
    </source>
</evidence>
<protein>
    <submittedName>
        <fullName evidence="1">Uncharacterized protein</fullName>
    </submittedName>
</protein>
<gene>
    <name evidence="1" type="ORF">DFA_10178</name>
</gene>
<dbReference type="GeneID" id="14867223"/>
<dbReference type="Proteomes" id="UP000007797">
    <property type="component" value="Unassembled WGS sequence"/>
</dbReference>
<organism evidence="1 2">
    <name type="scientific">Cavenderia fasciculata</name>
    <name type="common">Slime mold</name>
    <name type="synonym">Dictyostelium fasciculatum</name>
    <dbReference type="NCBI Taxonomy" id="261658"/>
    <lineage>
        <taxon>Eukaryota</taxon>
        <taxon>Amoebozoa</taxon>
        <taxon>Evosea</taxon>
        <taxon>Eumycetozoa</taxon>
        <taxon>Dictyostelia</taxon>
        <taxon>Acytosteliales</taxon>
        <taxon>Cavenderiaceae</taxon>
        <taxon>Cavenderia</taxon>
    </lineage>
</organism>
<accession>F4Q9H5</accession>
<evidence type="ECO:0000313" key="2">
    <source>
        <dbReference type="Proteomes" id="UP000007797"/>
    </source>
</evidence>
<dbReference type="RefSeq" id="XP_004354086.1">
    <property type="nucleotide sequence ID" value="XM_004354034.1"/>
</dbReference>